<sequence length="100" mass="11611">MSSGLMPKELERILWSFKNGKTLWSDGPPKGFYLTFWDLVGPDLLELFQEHLHEGQLSAGMNWGLVTLLYKEGLKEKLKNWWLIALLNFDYKLLAKVLAE</sequence>
<evidence type="ECO:0000313" key="2">
    <source>
        <dbReference type="Proteomes" id="UP000050525"/>
    </source>
</evidence>
<name>A0A151M1Q2_ALLMI</name>
<dbReference type="STRING" id="8496.A0A151M1Q2"/>
<organism evidence="1 2">
    <name type="scientific">Alligator mississippiensis</name>
    <name type="common">American alligator</name>
    <dbReference type="NCBI Taxonomy" id="8496"/>
    <lineage>
        <taxon>Eukaryota</taxon>
        <taxon>Metazoa</taxon>
        <taxon>Chordata</taxon>
        <taxon>Craniata</taxon>
        <taxon>Vertebrata</taxon>
        <taxon>Euteleostomi</taxon>
        <taxon>Archelosauria</taxon>
        <taxon>Archosauria</taxon>
        <taxon>Crocodylia</taxon>
        <taxon>Alligatoridae</taxon>
        <taxon>Alligatorinae</taxon>
        <taxon>Alligator</taxon>
    </lineage>
</organism>
<comment type="caution">
    <text evidence="1">The sequence shown here is derived from an EMBL/GenBank/DDBJ whole genome shotgun (WGS) entry which is preliminary data.</text>
</comment>
<dbReference type="PANTHER" id="PTHR19446">
    <property type="entry name" value="REVERSE TRANSCRIPTASES"/>
    <property type="match status" value="1"/>
</dbReference>
<accession>A0A151M1Q2</accession>
<reference evidence="1 2" key="1">
    <citation type="journal article" date="2012" name="Genome Biol.">
        <title>Sequencing three crocodilian genomes to illuminate the evolution of archosaurs and amniotes.</title>
        <authorList>
            <person name="St John J.A."/>
            <person name="Braun E.L."/>
            <person name="Isberg S.R."/>
            <person name="Miles L.G."/>
            <person name="Chong A.Y."/>
            <person name="Gongora J."/>
            <person name="Dalzell P."/>
            <person name="Moran C."/>
            <person name="Bed'hom B."/>
            <person name="Abzhanov A."/>
            <person name="Burgess S.C."/>
            <person name="Cooksey A.M."/>
            <person name="Castoe T.A."/>
            <person name="Crawford N.G."/>
            <person name="Densmore L.D."/>
            <person name="Drew J.C."/>
            <person name="Edwards S.V."/>
            <person name="Faircloth B.C."/>
            <person name="Fujita M.K."/>
            <person name="Greenwold M.J."/>
            <person name="Hoffmann F.G."/>
            <person name="Howard J.M."/>
            <person name="Iguchi T."/>
            <person name="Janes D.E."/>
            <person name="Khan S.Y."/>
            <person name="Kohno S."/>
            <person name="de Koning A.J."/>
            <person name="Lance S.L."/>
            <person name="McCarthy F.M."/>
            <person name="McCormack J.E."/>
            <person name="Merchant M.E."/>
            <person name="Peterson D.G."/>
            <person name="Pollock D.D."/>
            <person name="Pourmand N."/>
            <person name="Raney B.J."/>
            <person name="Roessler K.A."/>
            <person name="Sanford J.R."/>
            <person name="Sawyer R.H."/>
            <person name="Schmidt C.J."/>
            <person name="Triplett E.W."/>
            <person name="Tuberville T.D."/>
            <person name="Venegas-Anaya M."/>
            <person name="Howard J.T."/>
            <person name="Jarvis E.D."/>
            <person name="Guillette L.J.Jr."/>
            <person name="Glenn T.C."/>
            <person name="Green R.E."/>
            <person name="Ray D.A."/>
        </authorList>
    </citation>
    <scope>NUCLEOTIDE SEQUENCE [LARGE SCALE GENOMIC DNA]</scope>
    <source>
        <strain evidence="1">KSC_2009_1</strain>
    </source>
</reference>
<protein>
    <submittedName>
        <fullName evidence="1">Uncharacterized protein</fullName>
    </submittedName>
</protein>
<dbReference type="AlphaFoldDB" id="A0A151M1Q2"/>
<dbReference type="Proteomes" id="UP000050525">
    <property type="component" value="Unassembled WGS sequence"/>
</dbReference>
<keyword evidence="2" id="KW-1185">Reference proteome</keyword>
<proteinExistence type="predicted"/>
<gene>
    <name evidence="1" type="ORF">Y1Q_0008550</name>
</gene>
<evidence type="ECO:0000313" key="1">
    <source>
        <dbReference type="EMBL" id="KYO18439.1"/>
    </source>
</evidence>
<dbReference type="EMBL" id="AKHW03006817">
    <property type="protein sequence ID" value="KYO18439.1"/>
    <property type="molecule type" value="Genomic_DNA"/>
</dbReference>